<dbReference type="EMBL" id="WTYD01000001">
    <property type="protein sequence ID" value="MXO52525.1"/>
    <property type="molecule type" value="Genomic_DNA"/>
</dbReference>
<keyword evidence="5" id="KW-1185">Reference proteome</keyword>
<dbReference type="RefSeq" id="WP_160659501.1">
    <property type="nucleotide sequence ID" value="NZ_BAABDV010000001.1"/>
</dbReference>
<keyword evidence="1 4" id="KW-0808">Transferase</keyword>
<sequence>MSGAWSLRLARSEDAAAFHRVEEDAADLLRSAPELAGVAIPPSQSEQDYARLIRRGHCLSAIAGEQVIGFAAAAPKGRELHLHELSVARSWQRRRIGATLLEALAIDARNSGFRAITLTTWRDIAWNAPFYASQGFVEVANSDDSAVEDGAPDLPRCAMIRLLD</sequence>
<keyword evidence="2" id="KW-0012">Acyltransferase</keyword>
<dbReference type="GO" id="GO:0016747">
    <property type="term" value="F:acyltransferase activity, transferring groups other than amino-acyl groups"/>
    <property type="evidence" value="ECO:0007669"/>
    <property type="project" value="InterPro"/>
</dbReference>
<dbReference type="SUPFAM" id="SSF55729">
    <property type="entry name" value="Acyl-CoA N-acyltransferases (Nat)"/>
    <property type="match status" value="1"/>
</dbReference>
<dbReference type="OrthoDB" id="572496at2"/>
<dbReference type="InterPro" id="IPR016181">
    <property type="entry name" value="Acyl_CoA_acyltransferase"/>
</dbReference>
<evidence type="ECO:0000313" key="4">
    <source>
        <dbReference type="EMBL" id="MXO52525.1"/>
    </source>
</evidence>
<dbReference type="Proteomes" id="UP000430272">
    <property type="component" value="Unassembled WGS sequence"/>
</dbReference>
<dbReference type="PROSITE" id="PS51186">
    <property type="entry name" value="GNAT"/>
    <property type="match status" value="1"/>
</dbReference>
<feature type="domain" description="N-acetyltransferase" evidence="3">
    <location>
        <begin position="5"/>
        <end position="164"/>
    </location>
</feature>
<accession>A0A844Y2U2</accession>
<dbReference type="CDD" id="cd04301">
    <property type="entry name" value="NAT_SF"/>
    <property type="match status" value="1"/>
</dbReference>
<dbReference type="AlphaFoldDB" id="A0A844Y2U2"/>
<protein>
    <submittedName>
        <fullName evidence="4">GNAT family N-acetyltransferase</fullName>
    </submittedName>
</protein>
<comment type="caution">
    <text evidence="4">The sequence shown here is derived from an EMBL/GenBank/DDBJ whole genome shotgun (WGS) entry which is preliminary data.</text>
</comment>
<evidence type="ECO:0000313" key="5">
    <source>
        <dbReference type="Proteomes" id="UP000430272"/>
    </source>
</evidence>
<dbReference type="InterPro" id="IPR050832">
    <property type="entry name" value="Bact_Acetyltransf"/>
</dbReference>
<name>A0A844Y2U2_9SPHN</name>
<dbReference type="InterPro" id="IPR000182">
    <property type="entry name" value="GNAT_dom"/>
</dbReference>
<gene>
    <name evidence="4" type="ORF">GRI47_00700</name>
</gene>
<proteinExistence type="predicted"/>
<dbReference type="Pfam" id="PF00583">
    <property type="entry name" value="Acetyltransf_1"/>
    <property type="match status" value="1"/>
</dbReference>
<evidence type="ECO:0000259" key="3">
    <source>
        <dbReference type="PROSITE" id="PS51186"/>
    </source>
</evidence>
<reference evidence="4 5" key="1">
    <citation type="submission" date="2019-12" db="EMBL/GenBank/DDBJ databases">
        <title>Genomic-based taxomic classification of the family Erythrobacteraceae.</title>
        <authorList>
            <person name="Xu L."/>
        </authorList>
    </citation>
    <scope>NUCLEOTIDE SEQUENCE [LARGE SCALE GENOMIC DNA]</scope>
    <source>
        <strain evidence="4 5">JCM 17468</strain>
    </source>
</reference>
<evidence type="ECO:0000256" key="1">
    <source>
        <dbReference type="ARBA" id="ARBA00022679"/>
    </source>
</evidence>
<dbReference type="Gene3D" id="3.40.630.30">
    <property type="match status" value="1"/>
</dbReference>
<evidence type="ECO:0000256" key="2">
    <source>
        <dbReference type="ARBA" id="ARBA00023315"/>
    </source>
</evidence>
<organism evidence="4 5">
    <name type="scientific">Qipengyuania pelagi</name>
    <dbReference type="NCBI Taxonomy" id="994320"/>
    <lineage>
        <taxon>Bacteria</taxon>
        <taxon>Pseudomonadati</taxon>
        <taxon>Pseudomonadota</taxon>
        <taxon>Alphaproteobacteria</taxon>
        <taxon>Sphingomonadales</taxon>
        <taxon>Erythrobacteraceae</taxon>
        <taxon>Qipengyuania</taxon>
    </lineage>
</organism>
<dbReference type="PANTHER" id="PTHR43877">
    <property type="entry name" value="AMINOALKYLPHOSPHONATE N-ACETYLTRANSFERASE-RELATED-RELATED"/>
    <property type="match status" value="1"/>
</dbReference>